<name>A0A5R2ASX9_9LEPT</name>
<comment type="caution">
    <text evidence="1">The sequence shown here is derived from an EMBL/GenBank/DDBJ whole genome shotgun (WGS) entry which is preliminary data.</text>
</comment>
<reference evidence="1 2" key="1">
    <citation type="journal article" date="2019" name="PLoS Negl. Trop. Dis.">
        <title>Revisiting the worldwide diversity of Leptospira species in the environment.</title>
        <authorList>
            <person name="Vincent A.T."/>
            <person name="Schiettekatte O."/>
            <person name="Bourhy P."/>
            <person name="Veyrier F.J."/>
            <person name="Picardeau M."/>
        </authorList>
    </citation>
    <scope>NUCLEOTIDE SEQUENCE [LARGE SCALE GENOMIC DNA]</scope>
    <source>
        <strain evidence="1 2">SSW18</strain>
    </source>
</reference>
<dbReference type="AlphaFoldDB" id="A0A5R2ASX9"/>
<sequence>MAETEFLHPLQILKASPVERTGAIEILVRASSEKEDRQGETILKSAYADPLMRQDLCKSGYMDYNHLTDLIEKYIQKNKATINPIELTSLQHAKTKAIIGGISECGFKDDFSSSLGLKDDGFYLKSQLFPDNEFVKEIRKGLAAGWHGWGASVSGFARPQDVQGKTIKKIRIRKCALAPLDEVVNQDTEVQLIKGTIMLRDFQKSLLAVSTDSKVDPTIPDVSYEIREQLYDVQRKIESFGKLMMLIPEFSDQIIQSIFSDILARVKNGKLENRSADVRDYLKWSYGFSGDQLDQLTDAIFLNLNGE</sequence>
<evidence type="ECO:0000313" key="1">
    <source>
        <dbReference type="EMBL" id="TGJ99847.1"/>
    </source>
</evidence>
<dbReference type="EMBL" id="RQER01000008">
    <property type="protein sequence ID" value="TGJ99847.1"/>
    <property type="molecule type" value="Genomic_DNA"/>
</dbReference>
<proteinExistence type="predicted"/>
<protein>
    <submittedName>
        <fullName evidence="1">Uncharacterized protein</fullName>
    </submittedName>
</protein>
<accession>A0A5R2ASX9</accession>
<dbReference type="RefSeq" id="WP_135698353.1">
    <property type="nucleotide sequence ID" value="NZ_RQER01000008.1"/>
</dbReference>
<dbReference type="Proteomes" id="UP000297946">
    <property type="component" value="Unassembled WGS sequence"/>
</dbReference>
<gene>
    <name evidence="1" type="ORF">EHO57_13890</name>
</gene>
<organism evidence="1 2">
    <name type="scientific">Leptospira langatensis</name>
    <dbReference type="NCBI Taxonomy" id="2484983"/>
    <lineage>
        <taxon>Bacteria</taxon>
        <taxon>Pseudomonadati</taxon>
        <taxon>Spirochaetota</taxon>
        <taxon>Spirochaetia</taxon>
        <taxon>Leptospirales</taxon>
        <taxon>Leptospiraceae</taxon>
        <taxon>Leptospira</taxon>
    </lineage>
</organism>
<evidence type="ECO:0000313" key="2">
    <source>
        <dbReference type="Proteomes" id="UP000297946"/>
    </source>
</evidence>